<dbReference type="InterPro" id="IPR051361">
    <property type="entry name" value="ThrE/Ser_Exporter"/>
</dbReference>
<feature type="transmembrane region" description="Helical" evidence="7">
    <location>
        <begin position="683"/>
        <end position="701"/>
    </location>
</feature>
<evidence type="ECO:0000256" key="4">
    <source>
        <dbReference type="ARBA" id="ARBA00023136"/>
    </source>
</evidence>
<feature type="transmembrane region" description="Helical" evidence="7">
    <location>
        <begin position="831"/>
        <end position="848"/>
    </location>
</feature>
<feature type="transmembrane region" description="Helical" evidence="7">
    <location>
        <begin position="756"/>
        <end position="774"/>
    </location>
</feature>
<feature type="transmembrane region" description="Helical" evidence="7">
    <location>
        <begin position="808"/>
        <end position="824"/>
    </location>
</feature>
<comment type="similarity">
    <text evidence="5">Belongs to the ThrE exporter (TC 2.A.79) family.</text>
</comment>
<evidence type="ECO:0000256" key="2">
    <source>
        <dbReference type="ARBA" id="ARBA00022692"/>
    </source>
</evidence>
<evidence type="ECO:0000256" key="6">
    <source>
        <dbReference type="SAM" id="MobiDB-lite"/>
    </source>
</evidence>
<feature type="region of interest" description="Disordered" evidence="6">
    <location>
        <begin position="339"/>
        <end position="421"/>
    </location>
</feature>
<comment type="subcellular location">
    <subcellularLocation>
        <location evidence="1">Membrane</location>
        <topology evidence="1">Multi-pass membrane protein</topology>
    </subcellularLocation>
</comment>
<feature type="compositionally biased region" description="Polar residues" evidence="6">
    <location>
        <begin position="450"/>
        <end position="464"/>
    </location>
</feature>
<dbReference type="AlphaFoldDB" id="A0A9P6FWI2"/>
<dbReference type="EMBL" id="JAABOA010001241">
    <property type="protein sequence ID" value="KAF9581975.1"/>
    <property type="molecule type" value="Genomic_DNA"/>
</dbReference>
<dbReference type="Pfam" id="PF06738">
    <property type="entry name" value="ThrE"/>
    <property type="match status" value="1"/>
</dbReference>
<feature type="transmembrane region" description="Helical" evidence="7">
    <location>
        <begin position="629"/>
        <end position="645"/>
    </location>
</feature>
<feature type="domain" description="Threonine/Serine exporter ThrE" evidence="9">
    <location>
        <begin position="760"/>
        <end position="887"/>
    </location>
</feature>
<feature type="transmembrane region" description="Helical" evidence="7">
    <location>
        <begin position="604"/>
        <end position="623"/>
    </location>
</feature>
<dbReference type="Proteomes" id="UP000780801">
    <property type="component" value="Unassembled WGS sequence"/>
</dbReference>
<feature type="transmembrane region" description="Helical" evidence="7">
    <location>
        <begin position="781"/>
        <end position="802"/>
    </location>
</feature>
<dbReference type="PANTHER" id="PTHR31082">
    <property type="entry name" value="PHEROMONE-REGULATED MEMBRANE PROTEIN 10"/>
    <property type="match status" value="1"/>
</dbReference>
<feature type="compositionally biased region" description="Polar residues" evidence="6">
    <location>
        <begin position="390"/>
        <end position="403"/>
    </location>
</feature>
<gene>
    <name evidence="10" type="ORF">BGW38_000823</name>
</gene>
<comment type="caution">
    <text evidence="10">The sequence shown here is derived from an EMBL/GenBank/DDBJ whole genome shotgun (WGS) entry which is preliminary data.</text>
</comment>
<evidence type="ECO:0000313" key="11">
    <source>
        <dbReference type="Proteomes" id="UP000780801"/>
    </source>
</evidence>
<name>A0A9P6FWI2_9FUNG</name>
<evidence type="ECO:0000256" key="3">
    <source>
        <dbReference type="ARBA" id="ARBA00022989"/>
    </source>
</evidence>
<evidence type="ECO:0000256" key="5">
    <source>
        <dbReference type="ARBA" id="ARBA00034125"/>
    </source>
</evidence>
<sequence>MQGSNLRHYPPVPSRMSGTYSSNYNTYSSNSNTPSLGIARRAGTSSASNSPPGTPPNGLRNYYLNAAMHRSAQHPHPLYGYSNPSSTTNLARPSISILVPPNGKGSLTPGSSLARRSYSADHLAVNTNNMNNSNNYDLEITVTTPGGSNSNEEHATNLERALSKLIEHELKEGQTQEHDNGDYDSDDNQNGGPILIKPKNHRNGKDRRDSRPGPKTSESAPETLSSATARKHGILLTPSVVANRNEQGEDPEKGTDAAQDQQEHEAEKEKYRRKESDRNKDKDKEKKKSMNRLSKLFQNGQTKESKAALMGQQHHPGSSRRPVQPATGVLSNLLKLHAGTRQPKQHHASSSTPKPPKEKKKRPVLYSRSANNSTTSVSRSVFGTYPPLPNTITQASATGMTPQNTTTHRNHNNINSGRQSIQFDGSFGAGVSAAIASFAQGHSPIHSPIHSPNGSPRGSFSFDNYTPPSGSVTGMLSAEDQLRITFAVADILQRQDYVLRLARAMIKYGAPSHRLEDAVDHTAHTLELNLQCVYLPNLMIVAFTDYETHTSETHLLKVSAGLNMSKFAQVHQVLKMVTHSSIPVEEAIMKLDAINMEKDMWPRWANILSYAVASFCTASMFFRGNWTDSGVALLLGTMVGLMNWLSEMVPSYSHICEVTMSVLVSFIAQALHRHVCQSAVKMAGIVMLLPGYTITCAILELSSRHMISGSVRLFYAVIFSLLLGYGLTIGASLWALFDRSSTESKVTVGCLETLDAKWNILFVPLFAFSLNIWLKAHPRQWVLATVLSIVGYSISYSTSTFAGARTEVSSALASFAIGLIGNVYQRLTRQLTFQAVVCAVFFLVPGSMGLKGAMALFTEDMAGGFNFALQMVIAAIAISVGLFASALVVYPMGKARSAQMTF</sequence>
<feature type="domain" description="Threonine/serine exporter-like N-terminal" evidence="8">
    <location>
        <begin position="496"/>
        <end position="733"/>
    </location>
</feature>
<feature type="transmembrane region" description="Helical" evidence="7">
    <location>
        <begin position="868"/>
        <end position="890"/>
    </location>
</feature>
<feature type="region of interest" description="Disordered" evidence="6">
    <location>
        <begin position="1"/>
        <end position="61"/>
    </location>
</feature>
<keyword evidence="3 7" id="KW-1133">Transmembrane helix</keyword>
<dbReference type="OrthoDB" id="413008at2759"/>
<accession>A0A9P6FWI2</accession>
<feature type="compositionally biased region" description="Polar residues" evidence="6">
    <location>
        <begin position="216"/>
        <end position="228"/>
    </location>
</feature>
<reference evidence="10" key="1">
    <citation type="journal article" date="2020" name="Fungal Divers.">
        <title>Resolving the Mortierellaceae phylogeny through synthesis of multi-gene phylogenetics and phylogenomics.</title>
        <authorList>
            <person name="Vandepol N."/>
            <person name="Liber J."/>
            <person name="Desiro A."/>
            <person name="Na H."/>
            <person name="Kennedy M."/>
            <person name="Barry K."/>
            <person name="Grigoriev I.V."/>
            <person name="Miller A.N."/>
            <person name="O'Donnell K."/>
            <person name="Stajich J.E."/>
            <person name="Bonito G."/>
        </authorList>
    </citation>
    <scope>NUCLEOTIDE SEQUENCE</scope>
    <source>
        <strain evidence="10">KOD1015</strain>
    </source>
</reference>
<dbReference type="InterPro" id="IPR010619">
    <property type="entry name" value="ThrE-like_N"/>
</dbReference>
<protein>
    <recommendedName>
        <fullName evidence="12">Threonine/serine exporter-like N-terminal domain-containing protein</fullName>
    </recommendedName>
</protein>
<organism evidence="10 11">
    <name type="scientific">Lunasporangiospora selenospora</name>
    <dbReference type="NCBI Taxonomy" id="979761"/>
    <lineage>
        <taxon>Eukaryota</taxon>
        <taxon>Fungi</taxon>
        <taxon>Fungi incertae sedis</taxon>
        <taxon>Mucoromycota</taxon>
        <taxon>Mortierellomycotina</taxon>
        <taxon>Mortierellomycetes</taxon>
        <taxon>Mortierellales</taxon>
        <taxon>Mortierellaceae</taxon>
        <taxon>Lunasporangiospora</taxon>
    </lineage>
</organism>
<dbReference type="InterPro" id="IPR024528">
    <property type="entry name" value="ThrE_2"/>
</dbReference>
<dbReference type="GO" id="GO:0016020">
    <property type="term" value="C:membrane"/>
    <property type="evidence" value="ECO:0007669"/>
    <property type="project" value="UniProtKB-SubCell"/>
</dbReference>
<feature type="compositionally biased region" description="Low complexity" evidence="6">
    <location>
        <begin position="404"/>
        <end position="415"/>
    </location>
</feature>
<feature type="compositionally biased region" description="Polar residues" evidence="6">
    <location>
        <begin position="368"/>
        <end position="381"/>
    </location>
</feature>
<keyword evidence="4 7" id="KW-0472">Membrane</keyword>
<keyword evidence="11" id="KW-1185">Reference proteome</keyword>
<feature type="compositionally biased region" description="Low complexity" evidence="6">
    <location>
        <begin position="19"/>
        <end position="33"/>
    </location>
</feature>
<evidence type="ECO:0000259" key="9">
    <source>
        <dbReference type="Pfam" id="PF12821"/>
    </source>
</evidence>
<feature type="transmembrane region" description="Helical" evidence="7">
    <location>
        <begin position="713"/>
        <end position="736"/>
    </location>
</feature>
<evidence type="ECO:0000256" key="1">
    <source>
        <dbReference type="ARBA" id="ARBA00004141"/>
    </source>
</evidence>
<evidence type="ECO:0000256" key="7">
    <source>
        <dbReference type="SAM" id="Phobius"/>
    </source>
</evidence>
<keyword evidence="2 7" id="KW-0812">Transmembrane</keyword>
<evidence type="ECO:0000259" key="8">
    <source>
        <dbReference type="Pfam" id="PF06738"/>
    </source>
</evidence>
<feature type="compositionally biased region" description="Basic and acidic residues" evidence="6">
    <location>
        <begin position="172"/>
        <end position="181"/>
    </location>
</feature>
<evidence type="ECO:0008006" key="12">
    <source>
        <dbReference type="Google" id="ProtNLM"/>
    </source>
</evidence>
<dbReference type="Pfam" id="PF12821">
    <property type="entry name" value="ThrE_2"/>
    <property type="match status" value="1"/>
</dbReference>
<feature type="region of interest" description="Disordered" evidence="6">
    <location>
        <begin position="172"/>
        <end position="325"/>
    </location>
</feature>
<feature type="region of interest" description="Disordered" evidence="6">
    <location>
        <begin position="444"/>
        <end position="464"/>
    </location>
</feature>
<feature type="compositionally biased region" description="Basic and acidic residues" evidence="6">
    <location>
        <begin position="246"/>
        <end position="288"/>
    </location>
</feature>
<dbReference type="PANTHER" id="PTHR31082:SF4">
    <property type="entry name" value="PHEROMONE-REGULATED MEMBRANE PROTEIN 10"/>
    <property type="match status" value="1"/>
</dbReference>
<proteinExistence type="inferred from homology"/>
<evidence type="ECO:0000313" key="10">
    <source>
        <dbReference type="EMBL" id="KAF9581975.1"/>
    </source>
</evidence>
<dbReference type="GO" id="GO:0022857">
    <property type="term" value="F:transmembrane transporter activity"/>
    <property type="evidence" value="ECO:0007669"/>
    <property type="project" value="InterPro"/>
</dbReference>